<dbReference type="EMBL" id="NTMR01000027">
    <property type="protein sequence ID" value="PBK02952.1"/>
    <property type="molecule type" value="Genomic_DNA"/>
</dbReference>
<dbReference type="Proteomes" id="UP000242313">
    <property type="component" value="Unassembled WGS sequence"/>
</dbReference>
<evidence type="ECO:0000313" key="2">
    <source>
        <dbReference type="EMBL" id="PBK02952.1"/>
    </source>
</evidence>
<dbReference type="RefSeq" id="WP_096006127.1">
    <property type="nucleotide sequence ID" value="NZ_NTMR01000027.1"/>
</dbReference>
<proteinExistence type="predicted"/>
<feature type="region of interest" description="Disordered" evidence="1">
    <location>
        <begin position="349"/>
        <end position="379"/>
    </location>
</feature>
<accession>A0A2A3MDV7</accession>
<dbReference type="AlphaFoldDB" id="A0A2A3MDV7"/>
<gene>
    <name evidence="2" type="ORF">CNQ84_17580</name>
</gene>
<reference evidence="2 3" key="1">
    <citation type="submission" date="2017-09" db="EMBL/GenBank/DDBJ databases">
        <title>Pseudomonas abyssi sp. nov. isolated from Abyssopelagic Water.</title>
        <authorList>
            <person name="Wei Y."/>
        </authorList>
    </citation>
    <scope>NUCLEOTIDE SEQUENCE [LARGE SCALE GENOMIC DNA]</scope>
    <source>
        <strain evidence="2 3">MT5</strain>
    </source>
</reference>
<keyword evidence="3" id="KW-1185">Reference proteome</keyword>
<comment type="caution">
    <text evidence="2">The sequence shown here is derived from an EMBL/GenBank/DDBJ whole genome shotgun (WGS) entry which is preliminary data.</text>
</comment>
<sequence>MSNSRKQQHLTTSPNGVFQYYLTLPAHLSSEPRLPAQVRWTLGRDASLARTLAQLLDAELSLILKPGDTLVTPELVRERLEQAKAWLKRTLDNAANPWGALPEPSHLGKQDLTAAKQKLAEASAKQTTLYSVKPGGELILSITPSDALQSALGLRFHRLDWPLGTSEQEKAQDAAVYAFAAISHLEQHTPDAALQHPATFNALALHEYLRNARPDGGAHVADIPPDLPGSLAAYRIHSTLTSLSWPKPRYSAFVSRQLESGLYTLELASCTLKDKHPILASRGFSLTLPTTSAIIATLLNERLTSAVESTLQIHLRRAPTDASLEQARQELEALTRGFLGSMLEQSPLPSLPNARPLTDSNPAPVESHRVSWRPQLLRE</sequence>
<evidence type="ECO:0000256" key="1">
    <source>
        <dbReference type="SAM" id="MobiDB-lite"/>
    </source>
</evidence>
<name>A0A2A3MDV7_9PSED</name>
<protein>
    <submittedName>
        <fullName evidence="2">Uncharacterized protein</fullName>
    </submittedName>
</protein>
<evidence type="ECO:0000313" key="3">
    <source>
        <dbReference type="Proteomes" id="UP000242313"/>
    </source>
</evidence>
<organism evidence="2 3">
    <name type="scientific">Pseudomonas abyssi</name>
    <dbReference type="NCBI Taxonomy" id="170540"/>
    <lineage>
        <taxon>Bacteria</taxon>
        <taxon>Pseudomonadati</taxon>
        <taxon>Pseudomonadota</taxon>
        <taxon>Gammaproteobacteria</taxon>
        <taxon>Pseudomonadales</taxon>
        <taxon>Pseudomonadaceae</taxon>
        <taxon>Pseudomonas</taxon>
    </lineage>
</organism>